<keyword evidence="3" id="KW-1185">Reference proteome</keyword>
<proteinExistence type="predicted"/>
<sequence>MPDAPLQVNVSTGLRRATVSMDEVVEQLAQLRSLVAQDCHLPSLALGVVGAPACARYNGGCTNAGDQIAALHTEADTMVEALGRTAVGYVSAEVANVQAVEQAAETEGPAAAASGGRTAEITATGVLSASWLARFGVRYAQARQLAEATGDMRSVSAELDTALGQATKVWQAERDLDFAKNFMHPGDAVLAETKFNEYGESGLDKFVLGTLEKQIAAADRVSLLARLSQQTESILRMTGSFSVAALAASALWTANAVIMSDDVIDTAIGAWYGAAAGARTIFSEWLPAIRTSLFPTWTGTASTAAEKRFAAFITGGMAFADQAERMASSLTSVVRRLNEAYWGAMAFTTAQFGAMIALSMVAWINPEAEMLLQYLGWTLRGSVTIAINAILALLGGLFAWTAA</sequence>
<protein>
    <submittedName>
        <fullName evidence="2">Uncharacterized protein</fullName>
    </submittedName>
</protein>
<accession>A0A543CLV0</accession>
<evidence type="ECO:0000256" key="1">
    <source>
        <dbReference type="SAM" id="Phobius"/>
    </source>
</evidence>
<comment type="caution">
    <text evidence="2">The sequence shown here is derived from an EMBL/GenBank/DDBJ whole genome shotgun (WGS) entry which is preliminary data.</text>
</comment>
<keyword evidence="1" id="KW-0472">Membrane</keyword>
<gene>
    <name evidence="2" type="ORF">FB559_3551</name>
</gene>
<feature type="transmembrane region" description="Helical" evidence="1">
    <location>
        <begin position="340"/>
        <end position="365"/>
    </location>
</feature>
<dbReference type="AlphaFoldDB" id="A0A543CLV0"/>
<keyword evidence="1" id="KW-1133">Transmembrane helix</keyword>
<dbReference type="EMBL" id="VFOZ01000001">
    <property type="protein sequence ID" value="TQL97940.1"/>
    <property type="molecule type" value="Genomic_DNA"/>
</dbReference>
<dbReference type="RefSeq" id="WP_141956605.1">
    <property type="nucleotide sequence ID" value="NZ_VFOZ01000001.1"/>
</dbReference>
<name>A0A543CLV0_9ACTN</name>
<feature type="transmembrane region" description="Helical" evidence="1">
    <location>
        <begin position="377"/>
        <end position="400"/>
    </location>
</feature>
<keyword evidence="1" id="KW-0812">Transmembrane</keyword>
<reference evidence="2 3" key="1">
    <citation type="submission" date="2019-06" db="EMBL/GenBank/DDBJ databases">
        <title>Sequencing the genomes of 1000 actinobacteria strains.</title>
        <authorList>
            <person name="Klenk H.-P."/>
        </authorList>
    </citation>
    <scope>NUCLEOTIDE SEQUENCE [LARGE SCALE GENOMIC DNA]</scope>
    <source>
        <strain evidence="2 3">DSM 102200</strain>
    </source>
</reference>
<dbReference type="Proteomes" id="UP000316096">
    <property type="component" value="Unassembled WGS sequence"/>
</dbReference>
<evidence type="ECO:0000313" key="3">
    <source>
        <dbReference type="Proteomes" id="UP000316096"/>
    </source>
</evidence>
<evidence type="ECO:0000313" key="2">
    <source>
        <dbReference type="EMBL" id="TQL97940.1"/>
    </source>
</evidence>
<organism evidence="2 3">
    <name type="scientific">Actinoallomurus bryophytorum</name>
    <dbReference type="NCBI Taxonomy" id="1490222"/>
    <lineage>
        <taxon>Bacteria</taxon>
        <taxon>Bacillati</taxon>
        <taxon>Actinomycetota</taxon>
        <taxon>Actinomycetes</taxon>
        <taxon>Streptosporangiales</taxon>
        <taxon>Thermomonosporaceae</taxon>
        <taxon>Actinoallomurus</taxon>
    </lineage>
</organism>